<dbReference type="EMBL" id="ABEU02000009">
    <property type="protein sequence ID" value="PNR47689.1"/>
    <property type="molecule type" value="Genomic_DNA"/>
</dbReference>
<feature type="domain" description="Cation-transporting P-type ATPase N-terminal" evidence="2">
    <location>
        <begin position="45"/>
        <end position="119"/>
    </location>
</feature>
<dbReference type="EnsemblPlants" id="Pp3c9_2240V3.1">
    <property type="protein sequence ID" value="PAC:32912912.CDS.1"/>
    <property type="gene ID" value="Pp3c9_2240"/>
</dbReference>
<gene>
    <name evidence="3" type="ORF">PHYPA_012162</name>
</gene>
<evidence type="ECO:0000313" key="5">
    <source>
        <dbReference type="Proteomes" id="UP000006727"/>
    </source>
</evidence>
<dbReference type="Pfam" id="PF00690">
    <property type="entry name" value="Cation_ATPase_N"/>
    <property type="match status" value="1"/>
</dbReference>
<evidence type="ECO:0000313" key="4">
    <source>
        <dbReference type="EnsemblPlants" id="PAC:32912912.CDS.1"/>
    </source>
</evidence>
<dbReference type="Gene3D" id="1.20.1110.10">
    <property type="entry name" value="Calcium-transporting ATPase, transmembrane domain"/>
    <property type="match status" value="1"/>
</dbReference>
<dbReference type="PaxDb" id="3218-PP1S90_214V6.1"/>
<reference evidence="3 5" key="2">
    <citation type="journal article" date="2018" name="Plant J.">
        <title>The Physcomitrella patens chromosome-scale assembly reveals moss genome structure and evolution.</title>
        <authorList>
            <person name="Lang D."/>
            <person name="Ullrich K.K."/>
            <person name="Murat F."/>
            <person name="Fuchs J."/>
            <person name="Jenkins J."/>
            <person name="Haas F.B."/>
            <person name="Piednoel M."/>
            <person name="Gundlach H."/>
            <person name="Van Bel M."/>
            <person name="Meyberg R."/>
            <person name="Vives C."/>
            <person name="Morata J."/>
            <person name="Symeonidi A."/>
            <person name="Hiss M."/>
            <person name="Muchero W."/>
            <person name="Kamisugi Y."/>
            <person name="Saleh O."/>
            <person name="Blanc G."/>
            <person name="Decker E.L."/>
            <person name="van Gessel N."/>
            <person name="Grimwood J."/>
            <person name="Hayes R.D."/>
            <person name="Graham S.W."/>
            <person name="Gunter L.E."/>
            <person name="McDaniel S.F."/>
            <person name="Hoernstein S.N.W."/>
            <person name="Larsson A."/>
            <person name="Li F.W."/>
            <person name="Perroud P.F."/>
            <person name="Phillips J."/>
            <person name="Ranjan P."/>
            <person name="Rokshar D.S."/>
            <person name="Rothfels C.J."/>
            <person name="Schneider L."/>
            <person name="Shu S."/>
            <person name="Stevenson D.W."/>
            <person name="Thummler F."/>
            <person name="Tillich M."/>
            <person name="Villarreal Aguilar J.C."/>
            <person name="Widiez T."/>
            <person name="Wong G.K."/>
            <person name="Wymore A."/>
            <person name="Zhang Y."/>
            <person name="Zimmer A.D."/>
            <person name="Quatrano R.S."/>
            <person name="Mayer K.F.X."/>
            <person name="Goodstein D."/>
            <person name="Casacuberta J.M."/>
            <person name="Vandepoele K."/>
            <person name="Reski R."/>
            <person name="Cuming A.C."/>
            <person name="Tuskan G.A."/>
            <person name="Maumus F."/>
            <person name="Salse J."/>
            <person name="Schmutz J."/>
            <person name="Rensing S.A."/>
        </authorList>
    </citation>
    <scope>NUCLEOTIDE SEQUENCE [LARGE SCALE GENOMIC DNA]</scope>
    <source>
        <strain evidence="4 5">cv. Gransden 2004</strain>
    </source>
</reference>
<organism evidence="3">
    <name type="scientific">Physcomitrium patens</name>
    <name type="common">Spreading-leaved earth moss</name>
    <name type="synonym">Physcomitrella patens</name>
    <dbReference type="NCBI Taxonomy" id="3218"/>
    <lineage>
        <taxon>Eukaryota</taxon>
        <taxon>Viridiplantae</taxon>
        <taxon>Streptophyta</taxon>
        <taxon>Embryophyta</taxon>
        <taxon>Bryophyta</taxon>
        <taxon>Bryophytina</taxon>
        <taxon>Bryopsida</taxon>
        <taxon>Funariidae</taxon>
        <taxon>Funariales</taxon>
        <taxon>Funariaceae</taxon>
        <taxon>Physcomitrium</taxon>
    </lineage>
</organism>
<sequence>MKELDSLQQASASEMEDSQTENCGITVDDRHPRELMEVSCNIPCASDSKSFTEVSEVLDSTSELGLSNAEPERLLSQCGRNEHKGQGTVNPWKLLLEQVADDLTAVLTIATVVSFYVKSTM</sequence>
<dbReference type="InterPro" id="IPR004014">
    <property type="entry name" value="ATPase_P-typ_cation-transptr_N"/>
</dbReference>
<dbReference type="InParanoid" id="A0A2K1K1N0"/>
<proteinExistence type="predicted"/>
<reference evidence="3 5" key="1">
    <citation type="journal article" date="2008" name="Science">
        <title>The Physcomitrella genome reveals evolutionary insights into the conquest of land by plants.</title>
        <authorList>
            <person name="Rensing S."/>
            <person name="Lang D."/>
            <person name="Zimmer A."/>
            <person name="Terry A."/>
            <person name="Salamov A."/>
            <person name="Shapiro H."/>
            <person name="Nishiyama T."/>
            <person name="Perroud P.-F."/>
            <person name="Lindquist E."/>
            <person name="Kamisugi Y."/>
            <person name="Tanahashi T."/>
            <person name="Sakakibara K."/>
            <person name="Fujita T."/>
            <person name="Oishi K."/>
            <person name="Shin-I T."/>
            <person name="Kuroki Y."/>
            <person name="Toyoda A."/>
            <person name="Suzuki Y."/>
            <person name="Hashimoto A."/>
            <person name="Yamaguchi K."/>
            <person name="Sugano A."/>
            <person name="Kohara Y."/>
            <person name="Fujiyama A."/>
            <person name="Anterola A."/>
            <person name="Aoki S."/>
            <person name="Ashton N."/>
            <person name="Barbazuk W.B."/>
            <person name="Barker E."/>
            <person name="Bennetzen J."/>
            <person name="Bezanilla M."/>
            <person name="Blankenship R."/>
            <person name="Cho S.H."/>
            <person name="Dutcher S."/>
            <person name="Estelle M."/>
            <person name="Fawcett J.A."/>
            <person name="Gundlach H."/>
            <person name="Hanada K."/>
            <person name="Heyl A."/>
            <person name="Hicks K.A."/>
            <person name="Hugh J."/>
            <person name="Lohr M."/>
            <person name="Mayer K."/>
            <person name="Melkozernov A."/>
            <person name="Murata T."/>
            <person name="Nelson D."/>
            <person name="Pils B."/>
            <person name="Prigge M."/>
            <person name="Reiss B."/>
            <person name="Renner T."/>
            <person name="Rombauts S."/>
            <person name="Rushton P."/>
            <person name="Sanderfoot A."/>
            <person name="Schween G."/>
            <person name="Shiu S.-H."/>
            <person name="Stueber K."/>
            <person name="Theodoulou F.L."/>
            <person name="Tu H."/>
            <person name="Van de Peer Y."/>
            <person name="Verrier P.J."/>
            <person name="Waters E."/>
            <person name="Wood A."/>
            <person name="Yang L."/>
            <person name="Cove D."/>
            <person name="Cuming A."/>
            <person name="Hasebe M."/>
            <person name="Lucas S."/>
            <person name="Mishler D.B."/>
            <person name="Reski R."/>
            <person name="Grigoriev I."/>
            <person name="Quatrano R.S."/>
            <person name="Boore J.L."/>
        </authorList>
    </citation>
    <scope>NUCLEOTIDE SEQUENCE [LARGE SCALE GENOMIC DNA]</scope>
    <source>
        <strain evidence="4 5">cv. Gransden 2004</strain>
    </source>
</reference>
<dbReference type="AlphaFoldDB" id="A0A2K1K1N0"/>
<dbReference type="SUPFAM" id="SSF81665">
    <property type="entry name" value="Calcium ATPase, transmembrane domain M"/>
    <property type="match status" value="1"/>
</dbReference>
<evidence type="ECO:0000313" key="3">
    <source>
        <dbReference type="EMBL" id="PNR47689.1"/>
    </source>
</evidence>
<dbReference type="Gramene" id="Pp3c9_2240V3.1">
    <property type="protein sequence ID" value="PAC:32912912.CDS.1"/>
    <property type="gene ID" value="Pp3c9_2240"/>
</dbReference>
<dbReference type="InterPro" id="IPR023298">
    <property type="entry name" value="ATPase_P-typ_TM_dom_sf"/>
</dbReference>
<keyword evidence="5" id="KW-1185">Reference proteome</keyword>
<evidence type="ECO:0000256" key="1">
    <source>
        <dbReference type="SAM" id="MobiDB-lite"/>
    </source>
</evidence>
<dbReference type="Proteomes" id="UP000006727">
    <property type="component" value="Chromosome 9"/>
</dbReference>
<protein>
    <recommendedName>
        <fullName evidence="2">Cation-transporting P-type ATPase N-terminal domain-containing protein</fullName>
    </recommendedName>
</protein>
<evidence type="ECO:0000259" key="2">
    <source>
        <dbReference type="SMART" id="SM00831"/>
    </source>
</evidence>
<feature type="region of interest" description="Disordered" evidence="1">
    <location>
        <begin position="1"/>
        <end position="25"/>
    </location>
</feature>
<dbReference type="Gene3D" id="2.70.150.10">
    <property type="entry name" value="Calcium-transporting ATPase, cytoplasmic transduction domain A"/>
    <property type="match status" value="1"/>
</dbReference>
<dbReference type="SMART" id="SM00831">
    <property type="entry name" value="Cation_ATPase_N"/>
    <property type="match status" value="1"/>
</dbReference>
<feature type="compositionally biased region" description="Polar residues" evidence="1">
    <location>
        <begin position="1"/>
        <end position="12"/>
    </location>
</feature>
<reference evidence="4" key="3">
    <citation type="submission" date="2020-12" db="UniProtKB">
        <authorList>
            <consortium name="EnsemblPlants"/>
        </authorList>
    </citation>
    <scope>IDENTIFICATION</scope>
</reference>
<name>A0A2K1K1N0_PHYPA</name>
<accession>A0A2K1K1N0</accession>